<dbReference type="EMBL" id="LSRX01001622">
    <property type="protein sequence ID" value="OLP78365.1"/>
    <property type="molecule type" value="Genomic_DNA"/>
</dbReference>
<keyword evidence="5" id="KW-0408">Iron</keyword>
<dbReference type="SMART" id="SM00702">
    <property type="entry name" value="P4Hc"/>
    <property type="match status" value="1"/>
</dbReference>
<comment type="caution">
    <text evidence="7">The sequence shown here is derived from an EMBL/GenBank/DDBJ whole genome shotgun (WGS) entry which is preliminary data.</text>
</comment>
<keyword evidence="2" id="KW-0479">Metal-binding</keyword>
<dbReference type="PROSITE" id="PS51471">
    <property type="entry name" value="FE2OG_OXY"/>
    <property type="match status" value="1"/>
</dbReference>
<dbReference type="InterPro" id="IPR005123">
    <property type="entry name" value="Oxoglu/Fe-dep_dioxygenase_dom"/>
</dbReference>
<name>A0A1Q9C646_SYMMI</name>
<feature type="domain" description="Fe2OG dioxygenase" evidence="6">
    <location>
        <begin position="504"/>
        <end position="599"/>
    </location>
</feature>
<dbReference type="InterPro" id="IPR044862">
    <property type="entry name" value="Pro_4_hyd_alph_FE2OG_OXY"/>
</dbReference>
<protein>
    <recommendedName>
        <fullName evidence="6">Fe2OG dioxygenase domain-containing protein</fullName>
    </recommendedName>
</protein>
<evidence type="ECO:0000313" key="8">
    <source>
        <dbReference type="Proteomes" id="UP000186817"/>
    </source>
</evidence>
<sequence length="601" mass="67296">MKGIRAWTENIEVMAAFCPQTARSAARAASCLRWQRISPAVVALPCSTPCAVTAANLGPRRRYFSGDSSSSADGVRTTAWRRKAGQLQRSLESDPDNPRRLAELLRAVNHFDPQQVIRIFEQREPRVAFENTEAVREYIRALVLANRLDYVDLDIVFGRHWREAGWFQATAVRIMLSHSAASFAFSRYASRCPARFPGPSLAAPSAQSSNEAKACAACCARTSRAMRRKDERSRSPLRQCVLSPEEQEAFLVQFAQHYWLPPDSGLAPWQGTRAERVQRYRAQLLSEVEELVAEAADADPADFGPLLDCAALRRSKESVLRWQRFVFLDDIARMSDVLFRGPIEPKHADEVSALTSPCWDPRLWCGPSRGLHACPSRPARRADLPSRTSQILRTAWAPVVSSDEGPGSHVHSCVVKDEAEDYIVLGNAFDQQLLLKLQDELNEKDLEELVAHYREEDSEDQQISTDRSTLGAFLDVRQTPWLEEHLLGLFEAVSDRWQLPELEILEDAQYCVYGPEDHFDWHQDQPDVAPPPARRLSLVLMLSAPGDFSGGDLELNTTGIVRPGLLAGDAIIFPSETVEHRVAPVEAGMRQTLVCWAYDAA</sequence>
<organism evidence="7 8">
    <name type="scientific">Symbiodinium microadriaticum</name>
    <name type="common">Dinoflagellate</name>
    <name type="synonym">Zooxanthella microadriatica</name>
    <dbReference type="NCBI Taxonomy" id="2951"/>
    <lineage>
        <taxon>Eukaryota</taxon>
        <taxon>Sar</taxon>
        <taxon>Alveolata</taxon>
        <taxon>Dinophyceae</taxon>
        <taxon>Suessiales</taxon>
        <taxon>Symbiodiniaceae</taxon>
        <taxon>Symbiodinium</taxon>
    </lineage>
</organism>
<dbReference type="GO" id="GO:0005506">
    <property type="term" value="F:iron ion binding"/>
    <property type="evidence" value="ECO:0007669"/>
    <property type="project" value="InterPro"/>
</dbReference>
<evidence type="ECO:0000256" key="2">
    <source>
        <dbReference type="ARBA" id="ARBA00022723"/>
    </source>
</evidence>
<gene>
    <name evidence="7" type="ORF">AK812_SmicGene41467</name>
</gene>
<dbReference type="GO" id="GO:0031418">
    <property type="term" value="F:L-ascorbic acid binding"/>
    <property type="evidence" value="ECO:0007669"/>
    <property type="project" value="InterPro"/>
</dbReference>
<reference evidence="7 8" key="1">
    <citation type="submission" date="2016-02" db="EMBL/GenBank/DDBJ databases">
        <title>Genome analysis of coral dinoflagellate symbionts highlights evolutionary adaptations to a symbiotic lifestyle.</title>
        <authorList>
            <person name="Aranda M."/>
            <person name="Li Y."/>
            <person name="Liew Y.J."/>
            <person name="Baumgarten S."/>
            <person name="Simakov O."/>
            <person name="Wilson M."/>
            <person name="Piel J."/>
            <person name="Ashoor H."/>
            <person name="Bougouffa S."/>
            <person name="Bajic V.B."/>
            <person name="Ryu T."/>
            <person name="Ravasi T."/>
            <person name="Bayer T."/>
            <person name="Micklem G."/>
            <person name="Kim H."/>
            <person name="Bhak J."/>
            <person name="Lajeunesse T.C."/>
            <person name="Voolstra C.R."/>
        </authorList>
    </citation>
    <scope>NUCLEOTIDE SEQUENCE [LARGE SCALE GENOMIC DNA]</scope>
    <source>
        <strain evidence="7 8">CCMP2467</strain>
    </source>
</reference>
<evidence type="ECO:0000256" key="1">
    <source>
        <dbReference type="ARBA" id="ARBA00001961"/>
    </source>
</evidence>
<evidence type="ECO:0000313" key="7">
    <source>
        <dbReference type="EMBL" id="OLP78365.1"/>
    </source>
</evidence>
<dbReference type="OrthoDB" id="429330at2759"/>
<evidence type="ECO:0000256" key="3">
    <source>
        <dbReference type="ARBA" id="ARBA00022964"/>
    </source>
</evidence>
<accession>A0A1Q9C646</accession>
<dbReference type="AlphaFoldDB" id="A0A1Q9C646"/>
<dbReference type="GO" id="GO:0016705">
    <property type="term" value="F:oxidoreductase activity, acting on paired donors, with incorporation or reduction of molecular oxygen"/>
    <property type="evidence" value="ECO:0007669"/>
    <property type="project" value="InterPro"/>
</dbReference>
<keyword evidence="3" id="KW-0223">Dioxygenase</keyword>
<dbReference type="GO" id="GO:0051213">
    <property type="term" value="F:dioxygenase activity"/>
    <property type="evidence" value="ECO:0007669"/>
    <property type="project" value="UniProtKB-KW"/>
</dbReference>
<evidence type="ECO:0000256" key="4">
    <source>
        <dbReference type="ARBA" id="ARBA00023002"/>
    </source>
</evidence>
<comment type="cofactor">
    <cofactor evidence="1">
        <name>L-ascorbate</name>
        <dbReference type="ChEBI" id="CHEBI:38290"/>
    </cofactor>
</comment>
<dbReference type="Pfam" id="PF13640">
    <property type="entry name" value="2OG-FeII_Oxy_3"/>
    <property type="match status" value="1"/>
</dbReference>
<keyword evidence="4" id="KW-0560">Oxidoreductase</keyword>
<evidence type="ECO:0000256" key="5">
    <source>
        <dbReference type="ARBA" id="ARBA00023004"/>
    </source>
</evidence>
<dbReference type="Proteomes" id="UP000186817">
    <property type="component" value="Unassembled WGS sequence"/>
</dbReference>
<dbReference type="Gene3D" id="2.60.120.620">
    <property type="entry name" value="q2cbj1_9rhob like domain"/>
    <property type="match status" value="1"/>
</dbReference>
<keyword evidence="8" id="KW-1185">Reference proteome</keyword>
<proteinExistence type="predicted"/>
<evidence type="ECO:0000259" key="6">
    <source>
        <dbReference type="PROSITE" id="PS51471"/>
    </source>
</evidence>
<dbReference type="InterPro" id="IPR006620">
    <property type="entry name" value="Pro_4_hyd_alph"/>
</dbReference>